<dbReference type="GeneID" id="64979937"/>
<keyword evidence="2" id="KW-0521">NADP</keyword>
<gene>
    <name evidence="4" type="ORF">APUU_80243S</name>
</gene>
<proteinExistence type="inferred from homology"/>
<dbReference type="Proteomes" id="UP000654913">
    <property type="component" value="Chromosome 8"/>
</dbReference>
<dbReference type="InterPro" id="IPR036291">
    <property type="entry name" value="NAD(P)-bd_dom_sf"/>
</dbReference>
<dbReference type="CDD" id="cd05233">
    <property type="entry name" value="SDR_c"/>
    <property type="match status" value="1"/>
</dbReference>
<dbReference type="SUPFAM" id="SSF51735">
    <property type="entry name" value="NAD(P)-binding Rossmann-fold domains"/>
    <property type="match status" value="1"/>
</dbReference>
<dbReference type="InterPro" id="IPR020904">
    <property type="entry name" value="Sc_DH/Rdtase_CS"/>
</dbReference>
<dbReference type="GO" id="GO:0044550">
    <property type="term" value="P:secondary metabolite biosynthetic process"/>
    <property type="evidence" value="ECO:0007669"/>
    <property type="project" value="UniProtKB-ARBA"/>
</dbReference>
<dbReference type="KEGG" id="apuu:APUU_80243S"/>
<keyword evidence="5" id="KW-1185">Reference proteome</keyword>
<dbReference type="Gene3D" id="3.40.50.720">
    <property type="entry name" value="NAD(P)-binding Rossmann-like Domain"/>
    <property type="match status" value="1"/>
</dbReference>
<dbReference type="GO" id="GO:0016616">
    <property type="term" value="F:oxidoreductase activity, acting on the CH-OH group of donors, NAD or NADP as acceptor"/>
    <property type="evidence" value="ECO:0007669"/>
    <property type="project" value="TreeGrafter"/>
</dbReference>
<dbReference type="PRINTS" id="PR00080">
    <property type="entry name" value="SDRFAMILY"/>
</dbReference>
<dbReference type="FunFam" id="3.40.50.720:FF:000084">
    <property type="entry name" value="Short-chain dehydrogenase reductase"/>
    <property type="match status" value="1"/>
</dbReference>
<dbReference type="PANTHER" id="PTHR42760:SF122">
    <property type="entry name" value="NAD(P)-BINDING PROTEIN"/>
    <property type="match status" value="1"/>
</dbReference>
<evidence type="ECO:0000313" key="5">
    <source>
        <dbReference type="Proteomes" id="UP000654913"/>
    </source>
</evidence>
<dbReference type="AlphaFoldDB" id="A0A7R7XY99"/>
<feature type="compositionally biased region" description="Low complexity" evidence="3">
    <location>
        <begin position="17"/>
        <end position="34"/>
    </location>
</feature>
<protein>
    <submittedName>
        <fullName evidence="4">Uncharacterized protein</fullName>
    </submittedName>
</protein>
<feature type="region of interest" description="Disordered" evidence="3">
    <location>
        <begin position="15"/>
        <end position="48"/>
    </location>
</feature>
<dbReference type="InterPro" id="IPR002347">
    <property type="entry name" value="SDR_fam"/>
</dbReference>
<dbReference type="RefSeq" id="XP_041562126.1">
    <property type="nucleotide sequence ID" value="XM_041696502.1"/>
</dbReference>
<reference evidence="4" key="1">
    <citation type="submission" date="2021-01" db="EMBL/GenBank/DDBJ databases">
        <authorList>
            <consortium name="Aspergillus puulaauensis MK2 genome sequencing consortium"/>
            <person name="Kazuki M."/>
            <person name="Futagami T."/>
        </authorList>
    </citation>
    <scope>NUCLEOTIDE SEQUENCE</scope>
    <source>
        <strain evidence="4">MK2</strain>
    </source>
</reference>
<evidence type="ECO:0000256" key="2">
    <source>
        <dbReference type="ARBA" id="ARBA00022857"/>
    </source>
</evidence>
<sequence length="307" mass="32087">MLDLTGKVALIIGLGQTAPPSSTSTSTTTSTPATKQKEEEEEEEETWGIGASIALKLSSRGAMIFGGNRSLASASRTKTRIESRGGTCDIFETDATDSASVKALVDACMHRHGRIDILVNNVGRSEPGCPAAMEEGTWDAQMDVNVRSVYLACHFVLPVMEAQAQAAKAQKDGRGSGGGGCVVNVASVAGLRYIGKPQVAYSAAKAAVMQFTKATAVIYAGKGVRLNTVVPGLIYTPYTRAMAGRYAPGGDEGEYMRARDAQVPMGRMGSAWDVANAVVFLASDEAGYITGQELVVDGGFTSSTGRV</sequence>
<reference evidence="4" key="2">
    <citation type="submission" date="2021-02" db="EMBL/GenBank/DDBJ databases">
        <title>Aspergillus puulaauensis MK2 genome sequence.</title>
        <authorList>
            <person name="Futagami T."/>
            <person name="Mori K."/>
            <person name="Kadooka C."/>
            <person name="Tanaka T."/>
        </authorList>
    </citation>
    <scope>NUCLEOTIDE SEQUENCE</scope>
    <source>
        <strain evidence="4">MK2</strain>
    </source>
</reference>
<dbReference type="PRINTS" id="PR00081">
    <property type="entry name" value="GDHRDH"/>
</dbReference>
<name>A0A7R7XY99_9EURO</name>
<dbReference type="OrthoDB" id="498125at2759"/>
<evidence type="ECO:0000256" key="1">
    <source>
        <dbReference type="ARBA" id="ARBA00006484"/>
    </source>
</evidence>
<dbReference type="EMBL" id="AP024450">
    <property type="protein sequence ID" value="BCS29940.1"/>
    <property type="molecule type" value="Genomic_DNA"/>
</dbReference>
<evidence type="ECO:0000256" key="3">
    <source>
        <dbReference type="SAM" id="MobiDB-lite"/>
    </source>
</evidence>
<evidence type="ECO:0000313" key="4">
    <source>
        <dbReference type="EMBL" id="BCS29940.1"/>
    </source>
</evidence>
<dbReference type="GO" id="GO:0048038">
    <property type="term" value="F:quinone binding"/>
    <property type="evidence" value="ECO:0007669"/>
    <property type="project" value="TreeGrafter"/>
</dbReference>
<accession>A0A7R7XY99</accession>
<dbReference type="PANTHER" id="PTHR42760">
    <property type="entry name" value="SHORT-CHAIN DEHYDROGENASES/REDUCTASES FAMILY MEMBER"/>
    <property type="match status" value="1"/>
</dbReference>
<dbReference type="PROSITE" id="PS00061">
    <property type="entry name" value="ADH_SHORT"/>
    <property type="match status" value="1"/>
</dbReference>
<comment type="similarity">
    <text evidence="1">Belongs to the short-chain dehydrogenases/reductases (SDR) family.</text>
</comment>
<dbReference type="Pfam" id="PF13561">
    <property type="entry name" value="adh_short_C2"/>
    <property type="match status" value="1"/>
</dbReference>
<organism evidence="4 5">
    <name type="scientific">Aspergillus puulaauensis</name>
    <dbReference type="NCBI Taxonomy" id="1220207"/>
    <lineage>
        <taxon>Eukaryota</taxon>
        <taxon>Fungi</taxon>
        <taxon>Dikarya</taxon>
        <taxon>Ascomycota</taxon>
        <taxon>Pezizomycotina</taxon>
        <taxon>Eurotiomycetes</taxon>
        <taxon>Eurotiomycetidae</taxon>
        <taxon>Eurotiales</taxon>
        <taxon>Aspergillaceae</taxon>
        <taxon>Aspergillus</taxon>
    </lineage>
</organism>
<dbReference type="GO" id="GO:0006633">
    <property type="term" value="P:fatty acid biosynthetic process"/>
    <property type="evidence" value="ECO:0007669"/>
    <property type="project" value="TreeGrafter"/>
</dbReference>